<dbReference type="AlphaFoldDB" id="A0AAE0NKM1"/>
<dbReference type="Proteomes" id="UP001287356">
    <property type="component" value="Unassembled WGS sequence"/>
</dbReference>
<reference evidence="2" key="1">
    <citation type="journal article" date="2023" name="Mol. Phylogenet. Evol.">
        <title>Genome-scale phylogeny and comparative genomics of the fungal order Sordariales.</title>
        <authorList>
            <person name="Hensen N."/>
            <person name="Bonometti L."/>
            <person name="Westerberg I."/>
            <person name="Brannstrom I.O."/>
            <person name="Guillou S."/>
            <person name="Cros-Aarteil S."/>
            <person name="Calhoun S."/>
            <person name="Haridas S."/>
            <person name="Kuo A."/>
            <person name="Mondo S."/>
            <person name="Pangilinan J."/>
            <person name="Riley R."/>
            <person name="LaButti K."/>
            <person name="Andreopoulos B."/>
            <person name="Lipzen A."/>
            <person name="Chen C."/>
            <person name="Yan M."/>
            <person name="Daum C."/>
            <person name="Ng V."/>
            <person name="Clum A."/>
            <person name="Steindorff A."/>
            <person name="Ohm R.A."/>
            <person name="Martin F."/>
            <person name="Silar P."/>
            <person name="Natvig D.O."/>
            <person name="Lalanne C."/>
            <person name="Gautier V."/>
            <person name="Ament-Velasquez S.L."/>
            <person name="Kruys A."/>
            <person name="Hutchinson M.I."/>
            <person name="Powell A.J."/>
            <person name="Barry K."/>
            <person name="Miller A.N."/>
            <person name="Grigoriev I.V."/>
            <person name="Debuchy R."/>
            <person name="Gladieux P."/>
            <person name="Hiltunen Thoren M."/>
            <person name="Johannesson H."/>
        </authorList>
    </citation>
    <scope>NUCLEOTIDE SEQUENCE</scope>
    <source>
        <strain evidence="2">CBS 958.72</strain>
    </source>
</reference>
<dbReference type="EMBL" id="JAULSN010000001">
    <property type="protein sequence ID" value="KAK3383231.1"/>
    <property type="molecule type" value="Genomic_DNA"/>
</dbReference>
<comment type="caution">
    <text evidence="2">The sequence shown here is derived from an EMBL/GenBank/DDBJ whole genome shotgun (WGS) entry which is preliminary data.</text>
</comment>
<name>A0AAE0NKM1_9PEZI</name>
<accession>A0AAE0NKM1</accession>
<evidence type="ECO:0000313" key="3">
    <source>
        <dbReference type="Proteomes" id="UP001287356"/>
    </source>
</evidence>
<dbReference type="PANTHER" id="PTHR38846">
    <property type="entry name" value="C3H1-TYPE DOMAIN-CONTAINING PROTEIN"/>
    <property type="match status" value="1"/>
</dbReference>
<organism evidence="2 3">
    <name type="scientific">Lasiosphaeria ovina</name>
    <dbReference type="NCBI Taxonomy" id="92902"/>
    <lineage>
        <taxon>Eukaryota</taxon>
        <taxon>Fungi</taxon>
        <taxon>Dikarya</taxon>
        <taxon>Ascomycota</taxon>
        <taxon>Pezizomycotina</taxon>
        <taxon>Sordariomycetes</taxon>
        <taxon>Sordariomycetidae</taxon>
        <taxon>Sordariales</taxon>
        <taxon>Lasiosphaeriaceae</taxon>
        <taxon>Lasiosphaeria</taxon>
    </lineage>
</organism>
<keyword evidence="1" id="KW-0732">Signal</keyword>
<evidence type="ECO:0000313" key="2">
    <source>
        <dbReference type="EMBL" id="KAK3383231.1"/>
    </source>
</evidence>
<evidence type="ECO:0000256" key="1">
    <source>
        <dbReference type="SAM" id="SignalP"/>
    </source>
</evidence>
<keyword evidence="3" id="KW-1185">Reference proteome</keyword>
<sequence>MRLTAKHVLALLVILIVLRSPPPPPQTTLRPLPAVRARASRNIMSRKKNSRTNTEKQRRNEVVKRFDDYFGAGKLEDWQRLCIKIGLDADGCDLASITKCRKALKSVYINIYDLVEAIENGTVVPRFASLGQLVQYTLETGSIYPKARAKKHGPVRALLRIVFHGK</sequence>
<proteinExistence type="predicted"/>
<protein>
    <submittedName>
        <fullName evidence="2">Uncharacterized protein</fullName>
    </submittedName>
</protein>
<feature type="signal peptide" evidence="1">
    <location>
        <begin position="1"/>
        <end position="19"/>
    </location>
</feature>
<feature type="chain" id="PRO_5042291587" evidence="1">
    <location>
        <begin position="20"/>
        <end position="166"/>
    </location>
</feature>
<gene>
    <name evidence="2" type="ORF">B0T24DRAFT_661779</name>
</gene>
<reference evidence="2" key="2">
    <citation type="submission" date="2023-06" db="EMBL/GenBank/DDBJ databases">
        <authorList>
            <consortium name="Lawrence Berkeley National Laboratory"/>
            <person name="Haridas S."/>
            <person name="Hensen N."/>
            <person name="Bonometti L."/>
            <person name="Westerberg I."/>
            <person name="Brannstrom I.O."/>
            <person name="Guillou S."/>
            <person name="Cros-Aarteil S."/>
            <person name="Calhoun S."/>
            <person name="Kuo A."/>
            <person name="Mondo S."/>
            <person name="Pangilinan J."/>
            <person name="Riley R."/>
            <person name="Labutti K."/>
            <person name="Andreopoulos B."/>
            <person name="Lipzen A."/>
            <person name="Chen C."/>
            <person name="Yanf M."/>
            <person name="Daum C."/>
            <person name="Ng V."/>
            <person name="Clum A."/>
            <person name="Steindorff A."/>
            <person name="Ohm R."/>
            <person name="Martin F."/>
            <person name="Silar P."/>
            <person name="Natvig D."/>
            <person name="Lalanne C."/>
            <person name="Gautier V."/>
            <person name="Ament-Velasquez S.L."/>
            <person name="Kruys A."/>
            <person name="Hutchinson M.I."/>
            <person name="Powell A.J."/>
            <person name="Barry K."/>
            <person name="Miller A.N."/>
            <person name="Grigoriev I.V."/>
            <person name="Debuchy R."/>
            <person name="Gladieux P."/>
            <person name="Thoren M.H."/>
            <person name="Johannesson H."/>
        </authorList>
    </citation>
    <scope>NUCLEOTIDE SEQUENCE</scope>
    <source>
        <strain evidence="2">CBS 958.72</strain>
    </source>
</reference>
<dbReference type="PANTHER" id="PTHR38846:SF1">
    <property type="entry name" value="C3H1-TYPE DOMAIN-CONTAINING PROTEIN"/>
    <property type="match status" value="1"/>
</dbReference>